<name>A0ABR4B3A5_9LECA</name>
<organism evidence="2 3">
    <name type="scientific">Lepraria finkii</name>
    <dbReference type="NCBI Taxonomy" id="1340010"/>
    <lineage>
        <taxon>Eukaryota</taxon>
        <taxon>Fungi</taxon>
        <taxon>Dikarya</taxon>
        <taxon>Ascomycota</taxon>
        <taxon>Pezizomycotina</taxon>
        <taxon>Lecanoromycetes</taxon>
        <taxon>OSLEUM clade</taxon>
        <taxon>Lecanoromycetidae</taxon>
        <taxon>Lecanorales</taxon>
        <taxon>Lecanorineae</taxon>
        <taxon>Stereocaulaceae</taxon>
        <taxon>Lepraria</taxon>
    </lineage>
</organism>
<dbReference type="InterPro" id="IPR050542">
    <property type="entry name" value="Glycosyl_Hydrlase18_Chitinase"/>
</dbReference>
<dbReference type="PANTHER" id="PTHR45708:SF47">
    <property type="entry name" value="ENDOCHITINASE A"/>
    <property type="match status" value="1"/>
</dbReference>
<evidence type="ECO:0000313" key="3">
    <source>
        <dbReference type="Proteomes" id="UP001590951"/>
    </source>
</evidence>
<reference evidence="2 3" key="1">
    <citation type="submission" date="2024-09" db="EMBL/GenBank/DDBJ databases">
        <title>Rethinking Asexuality: The Enigmatic Case of Functional Sexual Genes in Lepraria (Stereocaulaceae).</title>
        <authorList>
            <person name="Doellman M."/>
            <person name="Sun Y."/>
            <person name="Barcenas-Pena A."/>
            <person name="Lumbsch H.T."/>
            <person name="Grewe F."/>
        </authorList>
    </citation>
    <scope>NUCLEOTIDE SEQUENCE [LARGE SCALE GENOMIC DNA]</scope>
    <source>
        <strain evidence="2 3">Grewe 0041</strain>
    </source>
</reference>
<dbReference type="EMBL" id="JBHFEH010000030">
    <property type="protein sequence ID" value="KAL2052065.1"/>
    <property type="molecule type" value="Genomic_DNA"/>
</dbReference>
<feature type="domain" description="GH18" evidence="1">
    <location>
        <begin position="1"/>
        <end position="109"/>
    </location>
</feature>
<accession>A0ABR4B3A5</accession>
<dbReference type="SUPFAM" id="SSF51445">
    <property type="entry name" value="(Trans)glycosidases"/>
    <property type="match status" value="1"/>
</dbReference>
<dbReference type="PANTHER" id="PTHR45708">
    <property type="entry name" value="ENDOCHITINASE"/>
    <property type="match status" value="1"/>
</dbReference>
<dbReference type="InterPro" id="IPR001223">
    <property type="entry name" value="Glyco_hydro18_cat"/>
</dbReference>
<dbReference type="Gene3D" id="3.20.20.80">
    <property type="entry name" value="Glycosidases"/>
    <property type="match status" value="1"/>
</dbReference>
<gene>
    <name evidence="2" type="ORF">ABVK25_007757</name>
</gene>
<sequence length="109" mass="11859">MNTDSSVLGQGANQHRLKYHCEYDSIDIIQIGFLNVFPDQSGGYLGTNFGNQCGDETFKSPDGSDSPLLSHCPHIGHDIKFCQDKGKTVLLSIGGASPTDQYIESHQTL</sequence>
<dbReference type="InterPro" id="IPR017853">
    <property type="entry name" value="GH"/>
</dbReference>
<protein>
    <recommendedName>
        <fullName evidence="1">GH18 domain-containing protein</fullName>
    </recommendedName>
</protein>
<dbReference type="Proteomes" id="UP001590951">
    <property type="component" value="Unassembled WGS sequence"/>
</dbReference>
<comment type="caution">
    <text evidence="2">The sequence shown here is derived from an EMBL/GenBank/DDBJ whole genome shotgun (WGS) entry which is preliminary data.</text>
</comment>
<dbReference type="PROSITE" id="PS51910">
    <property type="entry name" value="GH18_2"/>
    <property type="match status" value="1"/>
</dbReference>
<keyword evidence="3" id="KW-1185">Reference proteome</keyword>
<evidence type="ECO:0000259" key="1">
    <source>
        <dbReference type="PROSITE" id="PS51910"/>
    </source>
</evidence>
<evidence type="ECO:0000313" key="2">
    <source>
        <dbReference type="EMBL" id="KAL2052065.1"/>
    </source>
</evidence>
<proteinExistence type="predicted"/>